<protein>
    <submittedName>
        <fullName evidence="3">Asparaginase</fullName>
    </submittedName>
</protein>
<reference evidence="3" key="1">
    <citation type="submission" date="2020-11" db="EMBL/GenBank/DDBJ databases">
        <authorList>
            <consortium name="DOE Joint Genome Institute"/>
            <person name="Ahrendt S."/>
            <person name="Riley R."/>
            <person name="Andreopoulos W."/>
            <person name="LaButti K."/>
            <person name="Pangilinan J."/>
            <person name="Ruiz-duenas F.J."/>
            <person name="Barrasa J.M."/>
            <person name="Sanchez-Garcia M."/>
            <person name="Camarero S."/>
            <person name="Miyauchi S."/>
            <person name="Serrano A."/>
            <person name="Linde D."/>
            <person name="Babiker R."/>
            <person name="Drula E."/>
            <person name="Ayuso-Fernandez I."/>
            <person name="Pacheco R."/>
            <person name="Padilla G."/>
            <person name="Ferreira P."/>
            <person name="Barriuso J."/>
            <person name="Kellner H."/>
            <person name="Castanera R."/>
            <person name="Alfaro M."/>
            <person name="Ramirez L."/>
            <person name="Pisabarro A.G."/>
            <person name="Kuo A."/>
            <person name="Tritt A."/>
            <person name="Lipzen A."/>
            <person name="He G."/>
            <person name="Yan M."/>
            <person name="Ng V."/>
            <person name="Cullen D."/>
            <person name="Martin F."/>
            <person name="Rosso M.-N."/>
            <person name="Henrissat B."/>
            <person name="Hibbett D."/>
            <person name="Martinez A.T."/>
            <person name="Grigoriev I.V."/>
        </authorList>
    </citation>
    <scope>NUCLEOTIDE SEQUENCE</scope>
    <source>
        <strain evidence="3">AH 44721</strain>
    </source>
</reference>
<dbReference type="InterPro" id="IPR029055">
    <property type="entry name" value="Ntn_hydrolases_N"/>
</dbReference>
<dbReference type="SUPFAM" id="SSF56235">
    <property type="entry name" value="N-terminal nucleophile aminohydrolases (Ntn hydrolases)"/>
    <property type="match status" value="1"/>
</dbReference>
<name>A0A9P5NRZ4_GYMJU</name>
<proteinExistence type="predicted"/>
<organism evidence="3 4">
    <name type="scientific">Gymnopilus junonius</name>
    <name type="common">Spectacular rustgill mushroom</name>
    <name type="synonym">Gymnopilus spectabilis subsp. junonius</name>
    <dbReference type="NCBI Taxonomy" id="109634"/>
    <lineage>
        <taxon>Eukaryota</taxon>
        <taxon>Fungi</taxon>
        <taxon>Dikarya</taxon>
        <taxon>Basidiomycota</taxon>
        <taxon>Agaricomycotina</taxon>
        <taxon>Agaricomycetes</taxon>
        <taxon>Agaricomycetidae</taxon>
        <taxon>Agaricales</taxon>
        <taxon>Agaricineae</taxon>
        <taxon>Hymenogastraceae</taxon>
        <taxon>Gymnopilus</taxon>
    </lineage>
</organism>
<dbReference type="GO" id="GO:0051604">
    <property type="term" value="P:protein maturation"/>
    <property type="evidence" value="ECO:0007669"/>
    <property type="project" value="TreeGrafter"/>
</dbReference>
<dbReference type="AlphaFoldDB" id="A0A9P5NRZ4"/>
<feature type="active site" description="Nucleophile" evidence="1">
    <location>
        <position position="205"/>
    </location>
</feature>
<dbReference type="Proteomes" id="UP000724874">
    <property type="component" value="Unassembled WGS sequence"/>
</dbReference>
<dbReference type="EMBL" id="JADNYJ010000026">
    <property type="protein sequence ID" value="KAF8904472.1"/>
    <property type="molecule type" value="Genomic_DNA"/>
</dbReference>
<dbReference type="OrthoDB" id="77601at2759"/>
<dbReference type="InterPro" id="IPR037464">
    <property type="entry name" value="Taspase1"/>
</dbReference>
<dbReference type="Pfam" id="PF01112">
    <property type="entry name" value="Asparaginase_2"/>
    <property type="match status" value="1"/>
</dbReference>
<comment type="caution">
    <text evidence="3">The sequence shown here is derived from an EMBL/GenBank/DDBJ whole genome shotgun (WGS) entry which is preliminary data.</text>
</comment>
<keyword evidence="4" id="KW-1185">Reference proteome</keyword>
<feature type="site" description="Cleavage; by autolysis" evidence="2">
    <location>
        <begin position="204"/>
        <end position="205"/>
    </location>
</feature>
<dbReference type="Gene3D" id="3.60.20.30">
    <property type="entry name" value="(Glycosyl)asparaginase"/>
    <property type="match status" value="1"/>
</dbReference>
<evidence type="ECO:0000256" key="2">
    <source>
        <dbReference type="PIRSR" id="PIRSR600246-3"/>
    </source>
</evidence>
<evidence type="ECO:0000313" key="4">
    <source>
        <dbReference type="Proteomes" id="UP000724874"/>
    </source>
</evidence>
<evidence type="ECO:0000256" key="1">
    <source>
        <dbReference type="PIRSR" id="PIRSR600246-1"/>
    </source>
</evidence>
<dbReference type="PANTHER" id="PTHR10188:SF8">
    <property type="entry name" value="THREONINE ASPARTASE 1"/>
    <property type="match status" value="1"/>
</dbReference>
<dbReference type="GO" id="GO:0004298">
    <property type="term" value="F:threonine-type endopeptidase activity"/>
    <property type="evidence" value="ECO:0007669"/>
    <property type="project" value="InterPro"/>
</dbReference>
<sequence>MLVPYIAVHGGAGFHSMKYEKEIKGALRRYDRSCTFSDAPSNQLPSVGWSRHNSPNASLSMVENAICVLEDVEHLNAGYGSNLTIEGSVECDASVMCAQGRHFGSAGAVSGIKNPIRLARCILDYSRIPNRFGRVAPLTLVSDGAYKFVTNAGGIETVLPEALVSPTAQALWEKWKAQLDAPQDVTNDIADEDDPETSLQNIQDTVGSVAFHPVAGMAAGVSRFWGLLMKYPGRVGEAAIFGAGCWATQVPSGFEGMACSISGTGEHIIRENLAAKLGSAMAPSKAADGKQVDTDPHEILSRVLHEFWESCRERGVENPAVGVLLLVSEDESFVRLWCGFTTASMAIGYASSESGKPKAFILRHPNYKARASDKPQISVTSLSLT</sequence>
<gene>
    <name evidence="3" type="ORF">CPB84DRAFT_1677274</name>
</gene>
<dbReference type="InterPro" id="IPR000246">
    <property type="entry name" value="Peptidase_T2"/>
</dbReference>
<dbReference type="GO" id="GO:0005737">
    <property type="term" value="C:cytoplasm"/>
    <property type="evidence" value="ECO:0007669"/>
    <property type="project" value="TreeGrafter"/>
</dbReference>
<dbReference type="PANTHER" id="PTHR10188">
    <property type="entry name" value="L-ASPARAGINASE"/>
    <property type="match status" value="1"/>
</dbReference>
<evidence type="ECO:0000313" key="3">
    <source>
        <dbReference type="EMBL" id="KAF8904472.1"/>
    </source>
</evidence>
<dbReference type="CDD" id="cd04514">
    <property type="entry name" value="Taspase1_like"/>
    <property type="match status" value="1"/>
</dbReference>
<accession>A0A9P5NRZ4</accession>